<organism evidence="3 4">
    <name type="scientific">Dunaliella salina</name>
    <name type="common">Green alga</name>
    <name type="synonym">Protococcus salinus</name>
    <dbReference type="NCBI Taxonomy" id="3046"/>
    <lineage>
        <taxon>Eukaryota</taxon>
        <taxon>Viridiplantae</taxon>
        <taxon>Chlorophyta</taxon>
        <taxon>core chlorophytes</taxon>
        <taxon>Chlorophyceae</taxon>
        <taxon>CS clade</taxon>
        <taxon>Chlamydomonadales</taxon>
        <taxon>Dunaliellaceae</taxon>
        <taxon>Dunaliella</taxon>
    </lineage>
</organism>
<protein>
    <recommendedName>
        <fullName evidence="2">PLAT domain-containing protein</fullName>
    </recommendedName>
</protein>
<evidence type="ECO:0000259" key="2">
    <source>
        <dbReference type="PROSITE" id="PS50095"/>
    </source>
</evidence>
<dbReference type="EMBL" id="MU069916">
    <property type="protein sequence ID" value="KAF5831851.1"/>
    <property type="molecule type" value="Genomic_DNA"/>
</dbReference>
<gene>
    <name evidence="3" type="ORF">DUNSADRAFT_12503</name>
</gene>
<dbReference type="PROSITE" id="PS50095">
    <property type="entry name" value="PLAT"/>
    <property type="match status" value="1"/>
</dbReference>
<name>A0ABQ7GB79_DUNSA</name>
<comment type="caution">
    <text evidence="1">Lacks conserved residue(s) required for the propagation of feature annotation.</text>
</comment>
<dbReference type="Gene3D" id="2.60.60.20">
    <property type="entry name" value="PLAT/LH2 domain"/>
    <property type="match status" value="1"/>
</dbReference>
<dbReference type="SUPFAM" id="SSF49723">
    <property type="entry name" value="Lipase/lipooxygenase domain (PLAT/LH2 domain)"/>
    <property type="match status" value="1"/>
</dbReference>
<comment type="caution">
    <text evidence="3">The sequence shown here is derived from an EMBL/GenBank/DDBJ whole genome shotgun (WGS) entry which is preliminary data.</text>
</comment>
<dbReference type="Pfam" id="PF01477">
    <property type="entry name" value="PLAT"/>
    <property type="match status" value="1"/>
</dbReference>
<proteinExistence type="predicted"/>
<dbReference type="Proteomes" id="UP000815325">
    <property type="component" value="Unassembled WGS sequence"/>
</dbReference>
<keyword evidence="4" id="KW-1185">Reference proteome</keyword>
<sequence length="137" mass="15087">MAGRRASSSKPSRTGQLQIDPAAAHPAFHGDGRTAPYKVLVQTSNIGGMGTDSAMFIRLFWCKGDFTEQLVDSSAQVFEPGKQVTSTFSGPDVGEIQRIQIYSSNGEFRSTCHLSHIDVFSSIMNEVFHFPIDDWSR</sequence>
<accession>A0ABQ7GB79</accession>
<dbReference type="InterPro" id="IPR001024">
    <property type="entry name" value="PLAT/LH2_dom"/>
</dbReference>
<evidence type="ECO:0000313" key="4">
    <source>
        <dbReference type="Proteomes" id="UP000815325"/>
    </source>
</evidence>
<dbReference type="InterPro" id="IPR036392">
    <property type="entry name" value="PLAT/LH2_dom_sf"/>
</dbReference>
<evidence type="ECO:0000313" key="3">
    <source>
        <dbReference type="EMBL" id="KAF5831851.1"/>
    </source>
</evidence>
<reference evidence="3" key="1">
    <citation type="submission" date="2017-08" db="EMBL/GenBank/DDBJ databases">
        <authorList>
            <person name="Polle J.E."/>
            <person name="Barry K."/>
            <person name="Cushman J."/>
            <person name="Schmutz J."/>
            <person name="Tran D."/>
            <person name="Hathwaick L.T."/>
            <person name="Yim W.C."/>
            <person name="Jenkins J."/>
            <person name="Mckie-Krisberg Z.M."/>
            <person name="Prochnik S."/>
            <person name="Lindquist E."/>
            <person name="Dockter R.B."/>
            <person name="Adam C."/>
            <person name="Molina H."/>
            <person name="Bunkerborg J."/>
            <person name="Jin E."/>
            <person name="Buchheim M."/>
            <person name="Magnuson J."/>
        </authorList>
    </citation>
    <scope>NUCLEOTIDE SEQUENCE</scope>
    <source>
        <strain evidence="3">CCAP 19/18</strain>
    </source>
</reference>
<feature type="domain" description="PLAT" evidence="2">
    <location>
        <begin position="35"/>
        <end position="137"/>
    </location>
</feature>
<evidence type="ECO:0000256" key="1">
    <source>
        <dbReference type="PROSITE-ProRule" id="PRU00152"/>
    </source>
</evidence>